<gene>
    <name evidence="2" type="ORF">TELCIR_04190</name>
</gene>
<sequence length="527" mass="60655">MRRYSHYPPMATTGTSAFCRRHSCVEADKATLFCTYSTPVTTYEFKNNSVIVHAWGTTTRQYYPYASISSNESKLHFTIPRCAIGGISIDTTEKFNMVEVCSAHVCVYLSDYESETTILLPTSIVIFDYTATVQAWKEGTRKFFHTLKCTGKPICEVIDCIVCWEHLYNYQCWTTTQIVSVVFASLVTLIFCRLLSPLFKCLWWVIPETFRTLKKLMITIFNIIRCRRRKYTFPKFPSYAKRKTERYTRILPITLMAVRLCYACSDVVSFTSTSHNCEFNGTIERCTVDHVATLHLQPIGQELCLLLRDSKDQPAGTISLRLHNVAYHCQQKTQYYTRDHSFHTESNHQCWNTKSCTGETCKGTTTSSKIPELSHYANQRPGFTYCSPSCKCFWCDWCFRCTETCIFYRHYAEPQSTDIYRVFSCPSWPITVQGTITTNMMHQENHHNFVLQPATPHRWNQLQVALTATASPNFPILGNFFVSNGEKTAIVDPSPINQLLPYSIGQLQCDTLEDAKKFDKCRYSPTS</sequence>
<proteinExistence type="predicted"/>
<dbReference type="OrthoDB" id="5870339at2759"/>
<dbReference type="Proteomes" id="UP000230423">
    <property type="component" value="Unassembled WGS sequence"/>
</dbReference>
<keyword evidence="3" id="KW-1185">Reference proteome</keyword>
<protein>
    <recommendedName>
        <fullName evidence="1">Phlebovirus glycoprotein G2 fusion domain-containing protein</fullName>
    </recommendedName>
</protein>
<evidence type="ECO:0000313" key="2">
    <source>
        <dbReference type="EMBL" id="PIO73823.1"/>
    </source>
</evidence>
<dbReference type="Gene3D" id="2.60.98.50">
    <property type="match status" value="1"/>
</dbReference>
<dbReference type="EMBL" id="KZ345382">
    <property type="protein sequence ID" value="PIO73823.1"/>
    <property type="molecule type" value="Genomic_DNA"/>
</dbReference>
<dbReference type="Pfam" id="PF07245">
    <property type="entry name" value="Phlebovirus_G2"/>
    <property type="match status" value="1"/>
</dbReference>
<accession>A0A2G9UUI1</accession>
<dbReference type="InterPro" id="IPR009878">
    <property type="entry name" value="Phlebovirus_G2_fusion"/>
</dbReference>
<name>A0A2G9UUI1_TELCI</name>
<organism evidence="2 3">
    <name type="scientific">Teladorsagia circumcincta</name>
    <name type="common">Brown stomach worm</name>
    <name type="synonym">Ostertagia circumcincta</name>
    <dbReference type="NCBI Taxonomy" id="45464"/>
    <lineage>
        <taxon>Eukaryota</taxon>
        <taxon>Metazoa</taxon>
        <taxon>Ecdysozoa</taxon>
        <taxon>Nematoda</taxon>
        <taxon>Chromadorea</taxon>
        <taxon>Rhabditida</taxon>
        <taxon>Rhabditina</taxon>
        <taxon>Rhabditomorpha</taxon>
        <taxon>Strongyloidea</taxon>
        <taxon>Trichostrongylidae</taxon>
        <taxon>Teladorsagia</taxon>
    </lineage>
</organism>
<reference evidence="2 3" key="1">
    <citation type="submission" date="2015-09" db="EMBL/GenBank/DDBJ databases">
        <title>Draft genome of the parasitic nematode Teladorsagia circumcincta isolate WARC Sus (inbred).</title>
        <authorList>
            <person name="Mitreva M."/>
        </authorList>
    </citation>
    <scope>NUCLEOTIDE SEQUENCE [LARGE SCALE GENOMIC DNA]</scope>
    <source>
        <strain evidence="2 3">S</strain>
    </source>
</reference>
<feature type="domain" description="Phlebovirus glycoprotein G2 fusion" evidence="1">
    <location>
        <begin position="264"/>
        <end position="526"/>
    </location>
</feature>
<evidence type="ECO:0000313" key="3">
    <source>
        <dbReference type="Proteomes" id="UP000230423"/>
    </source>
</evidence>
<dbReference type="AlphaFoldDB" id="A0A2G9UUI1"/>
<evidence type="ECO:0000259" key="1">
    <source>
        <dbReference type="Pfam" id="PF07245"/>
    </source>
</evidence>